<dbReference type="RefSeq" id="WP_211784410.1">
    <property type="nucleotide sequence ID" value="NZ_CP047289.1"/>
</dbReference>
<dbReference type="InterPro" id="IPR032876">
    <property type="entry name" value="J_dom"/>
</dbReference>
<dbReference type="EMBL" id="CP047289">
    <property type="protein sequence ID" value="QUS35161.1"/>
    <property type="molecule type" value="Genomic_DNA"/>
</dbReference>
<name>A0A8J8MR54_9RHOB</name>
<dbReference type="Gene3D" id="3.20.20.80">
    <property type="entry name" value="Glycosidases"/>
    <property type="match status" value="1"/>
</dbReference>
<evidence type="ECO:0000259" key="1">
    <source>
        <dbReference type="Pfam" id="PF13547"/>
    </source>
</evidence>
<dbReference type="Pfam" id="PF13547">
    <property type="entry name" value="GTA_TIM"/>
    <property type="match status" value="1"/>
</dbReference>
<sequence>MATLLLASAGAAVGGAFGGAALGLSGAVIGRAVGATLGQVIDQRLLGQGSDAVETGQVERFRIMGASEGTAVPQLHGRSRIAGQVIWSTRFREEKSTSSGGGKGSSKTKVTQYSYSVSLAIALCEGEIASVGRIWADGIEVAPEDLNLRVYVGSRDQQPDPKIVAVEGVAPAYRGIAYVVMEDLALADYGNRIPQFSFEVLRPSTGLTVQEAVHAVAMIPGTGEYALATTRVHASKGLGTYTALNVHMASGRSDLQSSLDQMAEELPNAGSVSLVVSWFGTDLRCGDCLVRPGVEQAEIDGTNMPWTVAGLTRKGAGLVPQDGGRPVYGGTPCDASVREAIRAIRASGREVMFYPFILMEQMAGNTLPDPWTGQEGQPVLPWRGRITTSRAPGIAGSPDRSAAAEAEVAAFFGTASVGDFDGTAYDGPPEWRYRRFILHYAHLCAEAGGVDAFCIGSEMRALTQVRGAEDSFPAVAALRRLAAEVRAILPKAKITYAADWSEYFGYHADGDVHFHLDPLWADPAIDFVGIDNYMPLSDWRDGTDHADASWGSIYDLDYLTANVAGGEGYDWYYDGPEGLAAQRRVPITDGAYDEPWVFRYKDIRNWWSQPHHDRRGGVRSSEATAWVPESKPIRFTEYGCAAIHRGTNEPNKFLDPKSSESVLPRASDGRRDDLMQMQYLRAMARFWRDGANNPQSSVYDGAMVDMDRAHVWAWDARPFPVFPNLTDLWSDGDNYPRGHWLNGRASAQPLASVVEEICARSGVTAVEVTDLYGLVRGYVVSDTGSARAALQPLMLAYGFEAMERDGVLAFRMRDGQPAAVLDTARLAIGDLDGILETSRAPDAETAGHVRLSFTEAEGNYGTRQVEAVFPDEATRAISSSELALVLTAAEGRGIAERWLAEARIARDTARFALPPSADLRAGDVVTLEGADYRIDRLDSAGVQMAEAVRVEAQVYTPSDAVEERVVPVAFVAPVPVFPLFLDLPLLKGDEVPHAPHLAVTATPWPGQVGVWSAVEDAGYTLNRLVELGAVIGVTQSVLAPAAPGLWDRGEPLRVKMEGGALSSATALQVLNGANVMAIGDGETWEVFQFAEALLAGSGIYDLSVRLRGQAGTEGDIPAEGWPAGSYVVLMDEAVAQVTLSADARDLARHYRIGAAARGYDDAAVTHEVRAFKGVGLRPYAPCHLRMEGGTLGWVRRTRIDGDSWQSYEVPLNETAEQYMVRVIREDTILHEVVVTAPEWTYAAADRAADGEGCHVAVAQISDRFGPGPFATIAV</sequence>
<dbReference type="InterPro" id="IPR017853">
    <property type="entry name" value="GH"/>
</dbReference>
<feature type="domain" description="Rcc01698-like C-terminal" evidence="3">
    <location>
        <begin position="1029"/>
        <end position="1128"/>
    </location>
</feature>
<protein>
    <submittedName>
        <fullName evidence="4">Host specificity protein</fullName>
    </submittedName>
</protein>
<accession>A0A8J8MR54</accession>
<reference evidence="4" key="1">
    <citation type="submission" date="2020-01" db="EMBL/GenBank/DDBJ databases">
        <authorList>
            <person name="Yang Y."/>
            <person name="Kwon Y.M."/>
        </authorList>
    </citation>
    <scope>NUCLEOTIDE SEQUENCE</scope>
    <source>
        <strain evidence="4">PG104</strain>
    </source>
</reference>
<feature type="domain" description="Tip attachment protein J" evidence="2">
    <location>
        <begin position="783"/>
        <end position="937"/>
    </location>
</feature>
<evidence type="ECO:0000259" key="2">
    <source>
        <dbReference type="Pfam" id="PF13550"/>
    </source>
</evidence>
<dbReference type="KEGG" id="fap:GR316_02050"/>
<keyword evidence="5" id="KW-1185">Reference proteome</keyword>
<evidence type="ECO:0000313" key="4">
    <source>
        <dbReference type="EMBL" id="QUS35161.1"/>
    </source>
</evidence>
<feature type="domain" description="GTA TIM-barrel-like" evidence="1">
    <location>
        <begin position="431"/>
        <end position="723"/>
    </location>
</feature>
<dbReference type="Proteomes" id="UP000679284">
    <property type="component" value="Chromosome"/>
</dbReference>
<proteinExistence type="predicted"/>
<evidence type="ECO:0000313" key="5">
    <source>
        <dbReference type="Proteomes" id="UP000679284"/>
    </source>
</evidence>
<dbReference type="CDD" id="cd19607">
    <property type="entry name" value="GTA_TIM-barrel-like"/>
    <property type="match status" value="1"/>
</dbReference>
<dbReference type="InterPro" id="IPR056490">
    <property type="entry name" value="Rcc01698_C"/>
</dbReference>
<organism evidence="4 5">
    <name type="scientific">Falsirhodobacter algicola</name>
    <dbReference type="NCBI Taxonomy" id="2692330"/>
    <lineage>
        <taxon>Bacteria</taxon>
        <taxon>Pseudomonadati</taxon>
        <taxon>Pseudomonadota</taxon>
        <taxon>Alphaproteobacteria</taxon>
        <taxon>Rhodobacterales</taxon>
        <taxon>Paracoccaceae</taxon>
        <taxon>Falsirhodobacter</taxon>
    </lineage>
</organism>
<gene>
    <name evidence="4" type="ORF">GR316_02050</name>
</gene>
<dbReference type="Pfam" id="PF23666">
    <property type="entry name" value="Rcc01698_C"/>
    <property type="match status" value="1"/>
</dbReference>
<dbReference type="AlphaFoldDB" id="A0A8J8MR54"/>
<dbReference type="SUPFAM" id="SSF51445">
    <property type="entry name" value="(Trans)glycosidases"/>
    <property type="match status" value="1"/>
</dbReference>
<dbReference type="Pfam" id="PF13550">
    <property type="entry name" value="Phage-tail_3"/>
    <property type="match status" value="1"/>
</dbReference>
<evidence type="ECO:0000259" key="3">
    <source>
        <dbReference type="Pfam" id="PF23666"/>
    </source>
</evidence>
<dbReference type="InterPro" id="IPR025195">
    <property type="entry name" value="GTA_TIM_dom"/>
</dbReference>